<dbReference type="EMBL" id="LSRX01009066">
    <property type="protein sequence ID" value="OLP35656.1"/>
    <property type="molecule type" value="Genomic_DNA"/>
</dbReference>
<dbReference type="AlphaFoldDB" id="A0A1Q8ZJY2"/>
<protein>
    <submittedName>
        <fullName evidence="1">Uncharacterized protein</fullName>
    </submittedName>
</protein>
<evidence type="ECO:0000313" key="2">
    <source>
        <dbReference type="Proteomes" id="UP000186817"/>
    </source>
</evidence>
<sequence>MESCPVQDSLIRKVKLEKLKILVCAKVVERDLSLPVRDHHVLSHVRILLCLNCILEKIVIYGYNGNCGVKEREKKKESEADQVRMVRIDEFYDVAEWFVMDDTDGDDDWYVIGETDTPDVVRAVQTE</sequence>
<accession>A0A1Q8ZJY2</accession>
<name>A0A1Q8ZJY2_SYMMI</name>
<dbReference type="Proteomes" id="UP000186817">
    <property type="component" value="Unassembled WGS sequence"/>
</dbReference>
<keyword evidence="2" id="KW-1185">Reference proteome</keyword>
<feature type="non-terminal residue" evidence="1">
    <location>
        <position position="127"/>
    </location>
</feature>
<evidence type="ECO:0000313" key="1">
    <source>
        <dbReference type="EMBL" id="OLP35656.1"/>
    </source>
</evidence>
<organism evidence="1 2">
    <name type="scientific">Symbiodinium microadriaticum</name>
    <name type="common">Dinoflagellate</name>
    <name type="synonym">Zooxanthella microadriatica</name>
    <dbReference type="NCBI Taxonomy" id="2951"/>
    <lineage>
        <taxon>Eukaryota</taxon>
        <taxon>Sar</taxon>
        <taxon>Alveolata</taxon>
        <taxon>Dinophyceae</taxon>
        <taxon>Suessiales</taxon>
        <taxon>Symbiodiniaceae</taxon>
        <taxon>Symbiodinium</taxon>
    </lineage>
</organism>
<reference evidence="1 2" key="1">
    <citation type="submission" date="2016-02" db="EMBL/GenBank/DDBJ databases">
        <title>Genome analysis of coral dinoflagellate symbionts highlights evolutionary adaptations to a symbiotic lifestyle.</title>
        <authorList>
            <person name="Aranda M."/>
            <person name="Li Y."/>
            <person name="Liew Y.J."/>
            <person name="Baumgarten S."/>
            <person name="Simakov O."/>
            <person name="Wilson M."/>
            <person name="Piel J."/>
            <person name="Ashoor H."/>
            <person name="Bougouffa S."/>
            <person name="Bajic V.B."/>
            <person name="Ryu T."/>
            <person name="Ravasi T."/>
            <person name="Bayer T."/>
            <person name="Micklem G."/>
            <person name="Kim H."/>
            <person name="Bhak J."/>
            <person name="Lajeunesse T.C."/>
            <person name="Voolstra C.R."/>
        </authorList>
    </citation>
    <scope>NUCLEOTIDE SEQUENCE [LARGE SCALE GENOMIC DNA]</scope>
    <source>
        <strain evidence="1 2">CCMP2467</strain>
    </source>
</reference>
<proteinExistence type="predicted"/>
<comment type="caution">
    <text evidence="1">The sequence shown here is derived from an EMBL/GenBank/DDBJ whole genome shotgun (WGS) entry which is preliminary data.</text>
</comment>
<gene>
    <name evidence="1" type="ORF">AK812_SmicGene48850</name>
</gene>